<proteinExistence type="predicted"/>
<feature type="domain" description="Clr5" evidence="2">
    <location>
        <begin position="1"/>
        <end position="33"/>
    </location>
</feature>
<evidence type="ECO:0000259" key="2">
    <source>
        <dbReference type="Pfam" id="PF14420"/>
    </source>
</evidence>
<feature type="region of interest" description="Disordered" evidence="1">
    <location>
        <begin position="137"/>
        <end position="190"/>
    </location>
</feature>
<evidence type="ECO:0000313" key="3">
    <source>
        <dbReference type="EMBL" id="SPO05169.1"/>
    </source>
</evidence>
<dbReference type="Proteomes" id="UP001187682">
    <property type="component" value="Unassembled WGS sequence"/>
</dbReference>
<reference evidence="3" key="1">
    <citation type="submission" date="2018-03" db="EMBL/GenBank/DDBJ databases">
        <authorList>
            <person name="Guldener U."/>
        </authorList>
    </citation>
    <scope>NUCLEOTIDE SEQUENCE</scope>
</reference>
<evidence type="ECO:0000313" key="4">
    <source>
        <dbReference type="Proteomes" id="UP001187682"/>
    </source>
</evidence>
<comment type="caution">
    <text evidence="3">The sequence shown here is derived from an EMBL/GenBank/DDBJ whole genome shotgun (WGS) entry which is preliminary data.</text>
</comment>
<accession>A0AAE8N472</accession>
<evidence type="ECO:0000256" key="1">
    <source>
        <dbReference type="SAM" id="MobiDB-lite"/>
    </source>
</evidence>
<dbReference type="Pfam" id="PF14420">
    <property type="entry name" value="Clr5"/>
    <property type="match status" value="1"/>
</dbReference>
<keyword evidence="4" id="KW-1185">Reference proteome</keyword>
<dbReference type="InterPro" id="IPR025676">
    <property type="entry name" value="Clr5_dom"/>
</dbReference>
<sequence>MTIKQIADFMKENYSFPGNPSQFKYHFHKWEIHRRVLTSEKDAIATALGKRSYPGTSTSDVTIHQGGVVKSVNKHQLKRQMRAELSKPVVISILPGVLSSWNLPYAAYAKSVSGIPIWGDDSDSGLLGGSACHPRAAGLRPITNGGTSPTEGHARQVKPPPAGTPCGAPLKMREGGSSVSIPGPKSSKLR</sequence>
<dbReference type="EMBL" id="ONZQ02000012">
    <property type="protein sequence ID" value="SPO05169.1"/>
    <property type="molecule type" value="Genomic_DNA"/>
</dbReference>
<gene>
    <name evidence="3" type="ORF">DNG_07855</name>
</gene>
<name>A0AAE8N472_9PEZI</name>
<protein>
    <recommendedName>
        <fullName evidence="2">Clr5 domain-containing protein</fullName>
    </recommendedName>
</protein>
<dbReference type="AlphaFoldDB" id="A0AAE8N472"/>
<organism evidence="3 4">
    <name type="scientific">Cephalotrichum gorgonifer</name>
    <dbReference type="NCBI Taxonomy" id="2041049"/>
    <lineage>
        <taxon>Eukaryota</taxon>
        <taxon>Fungi</taxon>
        <taxon>Dikarya</taxon>
        <taxon>Ascomycota</taxon>
        <taxon>Pezizomycotina</taxon>
        <taxon>Sordariomycetes</taxon>
        <taxon>Hypocreomycetidae</taxon>
        <taxon>Microascales</taxon>
        <taxon>Microascaceae</taxon>
        <taxon>Cephalotrichum</taxon>
    </lineage>
</organism>